<dbReference type="InterPro" id="IPR000719">
    <property type="entry name" value="Prot_kinase_dom"/>
</dbReference>
<protein>
    <recommendedName>
        <fullName evidence="1">non-specific serine/threonine protein kinase</fullName>
        <ecNumber evidence="1">2.7.11.1</ecNumber>
    </recommendedName>
</protein>
<keyword evidence="8" id="KW-1133">Transmembrane helix</keyword>
<gene>
    <name evidence="10" type="ORF">GCM10022247_39570</name>
</gene>
<feature type="transmembrane region" description="Helical" evidence="8">
    <location>
        <begin position="341"/>
        <end position="362"/>
    </location>
</feature>
<evidence type="ECO:0000256" key="5">
    <source>
        <dbReference type="ARBA" id="ARBA00022777"/>
    </source>
</evidence>
<sequence>MAAVSVDVGRVVGGRYRLVAELGSGGFGRVWRAHDETLGVDVAVKEMRMPSGLSQAEQDERLARAVREARNAARLRNHENIVAIYDAVTDDGRPWIVMELVEGLSLAEHVAAHGPLSTDMAAKLAKALLSAVGAAHQEGLVHRDVKPANVMITDGGKVLLTDFGTAVHHTDTALTATGMFIGSLEYLAPERLRTDGLPASDLYSVGVTVYQAVEGTSPFRRDSPEGTLAALLLGEVPPPSRAGELTELITRLLDKDPDARPTVSEAMAMIDGADRTEILKKPSPEPITKPEQGLKQRLPAAVSAMLMALVVAIGFVGLWYSGYSIGDTGWQYFTLDPTDDTGGFVTTVVQLISVLGAGVVCAELTRFLPVAFRLTAFLIGGAATVYAFHGVAYMVWSTDRYGWEPTETGFMTVTGIVLAAAGLAWAARRTSRPRS</sequence>
<evidence type="ECO:0000313" key="10">
    <source>
        <dbReference type="EMBL" id="GAA4013036.1"/>
    </source>
</evidence>
<keyword evidence="3" id="KW-0808">Transferase</keyword>
<keyword evidence="5" id="KW-0418">Kinase</keyword>
<keyword evidence="6 7" id="KW-0067">ATP-binding</keyword>
<dbReference type="InterPro" id="IPR011009">
    <property type="entry name" value="Kinase-like_dom_sf"/>
</dbReference>
<dbReference type="Pfam" id="PF00069">
    <property type="entry name" value="Pkinase"/>
    <property type="match status" value="1"/>
</dbReference>
<dbReference type="PANTHER" id="PTHR43289:SF6">
    <property type="entry name" value="SERINE_THREONINE-PROTEIN KINASE NEKL-3"/>
    <property type="match status" value="1"/>
</dbReference>
<evidence type="ECO:0000256" key="2">
    <source>
        <dbReference type="ARBA" id="ARBA00022527"/>
    </source>
</evidence>
<dbReference type="EMBL" id="BAABAL010000016">
    <property type="protein sequence ID" value="GAA4013036.1"/>
    <property type="molecule type" value="Genomic_DNA"/>
</dbReference>
<name>A0ABP7SKQ9_9PSEU</name>
<feature type="transmembrane region" description="Helical" evidence="8">
    <location>
        <begin position="374"/>
        <end position="396"/>
    </location>
</feature>
<evidence type="ECO:0000256" key="3">
    <source>
        <dbReference type="ARBA" id="ARBA00022679"/>
    </source>
</evidence>
<feature type="transmembrane region" description="Helical" evidence="8">
    <location>
        <begin position="298"/>
        <end position="321"/>
    </location>
</feature>
<dbReference type="Gene3D" id="3.30.200.20">
    <property type="entry name" value="Phosphorylase Kinase, domain 1"/>
    <property type="match status" value="1"/>
</dbReference>
<evidence type="ECO:0000256" key="7">
    <source>
        <dbReference type="PROSITE-ProRule" id="PRU10141"/>
    </source>
</evidence>
<dbReference type="CDD" id="cd14014">
    <property type="entry name" value="STKc_PknB_like"/>
    <property type="match status" value="1"/>
</dbReference>
<feature type="transmembrane region" description="Helical" evidence="8">
    <location>
        <begin position="408"/>
        <end position="427"/>
    </location>
</feature>
<dbReference type="PANTHER" id="PTHR43289">
    <property type="entry name" value="MITOGEN-ACTIVATED PROTEIN KINASE KINASE KINASE 20-RELATED"/>
    <property type="match status" value="1"/>
</dbReference>
<evidence type="ECO:0000259" key="9">
    <source>
        <dbReference type="PROSITE" id="PS50011"/>
    </source>
</evidence>
<dbReference type="EC" id="2.7.11.1" evidence="1"/>
<proteinExistence type="predicted"/>
<dbReference type="Proteomes" id="UP001501747">
    <property type="component" value="Unassembled WGS sequence"/>
</dbReference>
<keyword evidence="8" id="KW-0812">Transmembrane</keyword>
<evidence type="ECO:0000256" key="4">
    <source>
        <dbReference type="ARBA" id="ARBA00022741"/>
    </source>
</evidence>
<evidence type="ECO:0000313" key="11">
    <source>
        <dbReference type="Proteomes" id="UP001501747"/>
    </source>
</evidence>
<evidence type="ECO:0000256" key="6">
    <source>
        <dbReference type="ARBA" id="ARBA00022840"/>
    </source>
</evidence>
<organism evidence="10 11">
    <name type="scientific">Allokutzneria multivorans</name>
    <dbReference type="NCBI Taxonomy" id="1142134"/>
    <lineage>
        <taxon>Bacteria</taxon>
        <taxon>Bacillati</taxon>
        <taxon>Actinomycetota</taxon>
        <taxon>Actinomycetes</taxon>
        <taxon>Pseudonocardiales</taxon>
        <taxon>Pseudonocardiaceae</taxon>
        <taxon>Allokutzneria</taxon>
    </lineage>
</organism>
<dbReference type="PROSITE" id="PS50011">
    <property type="entry name" value="PROTEIN_KINASE_DOM"/>
    <property type="match status" value="1"/>
</dbReference>
<dbReference type="SMART" id="SM00220">
    <property type="entry name" value="S_TKc"/>
    <property type="match status" value="1"/>
</dbReference>
<dbReference type="PROSITE" id="PS00107">
    <property type="entry name" value="PROTEIN_KINASE_ATP"/>
    <property type="match status" value="1"/>
</dbReference>
<keyword evidence="8" id="KW-0472">Membrane</keyword>
<dbReference type="Gene3D" id="1.10.510.10">
    <property type="entry name" value="Transferase(Phosphotransferase) domain 1"/>
    <property type="match status" value="1"/>
</dbReference>
<reference evidence="11" key="1">
    <citation type="journal article" date="2019" name="Int. J. Syst. Evol. Microbiol.">
        <title>The Global Catalogue of Microorganisms (GCM) 10K type strain sequencing project: providing services to taxonomists for standard genome sequencing and annotation.</title>
        <authorList>
            <consortium name="The Broad Institute Genomics Platform"/>
            <consortium name="The Broad Institute Genome Sequencing Center for Infectious Disease"/>
            <person name="Wu L."/>
            <person name="Ma J."/>
        </authorList>
    </citation>
    <scope>NUCLEOTIDE SEQUENCE [LARGE SCALE GENOMIC DNA]</scope>
    <source>
        <strain evidence="11">JCM 17342</strain>
    </source>
</reference>
<comment type="caution">
    <text evidence="10">The sequence shown here is derived from an EMBL/GenBank/DDBJ whole genome shotgun (WGS) entry which is preliminary data.</text>
</comment>
<feature type="binding site" evidence="7">
    <location>
        <position position="45"/>
    </location>
    <ligand>
        <name>ATP</name>
        <dbReference type="ChEBI" id="CHEBI:30616"/>
    </ligand>
</feature>
<evidence type="ECO:0000256" key="8">
    <source>
        <dbReference type="SAM" id="Phobius"/>
    </source>
</evidence>
<dbReference type="InterPro" id="IPR017441">
    <property type="entry name" value="Protein_kinase_ATP_BS"/>
</dbReference>
<dbReference type="PROSITE" id="PS00108">
    <property type="entry name" value="PROTEIN_KINASE_ST"/>
    <property type="match status" value="1"/>
</dbReference>
<keyword evidence="4 7" id="KW-0547">Nucleotide-binding</keyword>
<keyword evidence="11" id="KW-1185">Reference proteome</keyword>
<evidence type="ECO:0000256" key="1">
    <source>
        <dbReference type="ARBA" id="ARBA00012513"/>
    </source>
</evidence>
<dbReference type="SUPFAM" id="SSF56112">
    <property type="entry name" value="Protein kinase-like (PK-like)"/>
    <property type="match status" value="1"/>
</dbReference>
<dbReference type="InterPro" id="IPR008271">
    <property type="entry name" value="Ser/Thr_kinase_AS"/>
</dbReference>
<accession>A0ABP7SKQ9</accession>
<feature type="domain" description="Protein kinase" evidence="9">
    <location>
        <begin position="16"/>
        <end position="279"/>
    </location>
</feature>
<keyword evidence="2" id="KW-0723">Serine/threonine-protein kinase</keyword>